<dbReference type="CDD" id="cd02968">
    <property type="entry name" value="SCO"/>
    <property type="match status" value="1"/>
</dbReference>
<dbReference type="Proteomes" id="UP001521209">
    <property type="component" value="Unassembled WGS sequence"/>
</dbReference>
<protein>
    <submittedName>
        <fullName evidence="3">SCO family protein</fullName>
    </submittedName>
</protein>
<dbReference type="PANTHER" id="PTHR12151">
    <property type="entry name" value="ELECTRON TRANSPORT PROTIN SCO1/SENC FAMILY MEMBER"/>
    <property type="match status" value="1"/>
</dbReference>
<comment type="similarity">
    <text evidence="1">Belongs to the SCO1/2 family.</text>
</comment>
<reference evidence="3 4" key="1">
    <citation type="submission" date="2022-01" db="EMBL/GenBank/DDBJ databases">
        <authorList>
            <person name="Won M."/>
            <person name="Kim S.-J."/>
            <person name="Kwon S.-W."/>
        </authorList>
    </citation>
    <scope>NUCLEOTIDE SEQUENCE [LARGE SCALE GENOMIC DNA]</scope>
    <source>
        <strain evidence="3 4">KCTC 23505</strain>
    </source>
</reference>
<sequence length="240" mass="26083">MTDRSEYSDYQPRRGHRIGRRIAIGGAIGLGAALTAIAIDPGIIGVTEHNTLETLAHLLGWSRPHGRLATTTDSAIPPGAPIGGPFALTNQFGQAMTPASFRGRWMLVYFGYSRCPDDCPLTLEKMAIMMNALGKLAKHVAPVFITVDPTHDTPAVLRTYLPKFSNKIIGLTGPVPEIAKVAREYDAYFNTTDHEASGQSLISHSTFIYLMAPNGKFENLFPVSITVPQLVHVMKKAIAQ</sequence>
<comment type="caution">
    <text evidence="3">The sequence shown here is derived from an EMBL/GenBank/DDBJ whole genome shotgun (WGS) entry which is preliminary data.</text>
</comment>
<dbReference type="InterPro" id="IPR003782">
    <property type="entry name" value="SCO1/SenC"/>
</dbReference>
<dbReference type="RefSeq" id="WP_235705319.1">
    <property type="nucleotide sequence ID" value="NZ_JAKGBZ010000036.1"/>
</dbReference>
<evidence type="ECO:0000313" key="4">
    <source>
        <dbReference type="Proteomes" id="UP001521209"/>
    </source>
</evidence>
<dbReference type="PANTHER" id="PTHR12151:SF25">
    <property type="entry name" value="LINALOOL DEHYDRATASE_ISOMERASE DOMAIN-CONTAINING PROTEIN"/>
    <property type="match status" value="1"/>
</dbReference>
<dbReference type="Pfam" id="PF02630">
    <property type="entry name" value="SCO1-SenC"/>
    <property type="match status" value="1"/>
</dbReference>
<keyword evidence="2" id="KW-1133">Transmembrane helix</keyword>
<evidence type="ECO:0000313" key="3">
    <source>
        <dbReference type="EMBL" id="MCF3948028.1"/>
    </source>
</evidence>
<keyword evidence="2" id="KW-0812">Transmembrane</keyword>
<organism evidence="3 4">
    <name type="scientific">Acidiphilium iwatense</name>
    <dbReference type="NCBI Taxonomy" id="768198"/>
    <lineage>
        <taxon>Bacteria</taxon>
        <taxon>Pseudomonadati</taxon>
        <taxon>Pseudomonadota</taxon>
        <taxon>Alphaproteobacteria</taxon>
        <taxon>Acetobacterales</taxon>
        <taxon>Acidocellaceae</taxon>
        <taxon>Acidiphilium</taxon>
    </lineage>
</organism>
<evidence type="ECO:0000256" key="1">
    <source>
        <dbReference type="ARBA" id="ARBA00010996"/>
    </source>
</evidence>
<dbReference type="SUPFAM" id="SSF52833">
    <property type="entry name" value="Thioredoxin-like"/>
    <property type="match status" value="1"/>
</dbReference>
<proteinExistence type="inferred from homology"/>
<evidence type="ECO:0000256" key="2">
    <source>
        <dbReference type="SAM" id="Phobius"/>
    </source>
</evidence>
<gene>
    <name evidence="3" type="ORF">L2A60_15225</name>
</gene>
<keyword evidence="4" id="KW-1185">Reference proteome</keyword>
<dbReference type="EMBL" id="JAKGBZ010000036">
    <property type="protein sequence ID" value="MCF3948028.1"/>
    <property type="molecule type" value="Genomic_DNA"/>
</dbReference>
<feature type="transmembrane region" description="Helical" evidence="2">
    <location>
        <begin position="21"/>
        <end position="39"/>
    </location>
</feature>
<keyword evidence="2" id="KW-0472">Membrane</keyword>
<dbReference type="Gene3D" id="3.40.30.10">
    <property type="entry name" value="Glutaredoxin"/>
    <property type="match status" value="1"/>
</dbReference>
<name>A0ABS9DZB2_9PROT</name>
<dbReference type="InterPro" id="IPR036249">
    <property type="entry name" value="Thioredoxin-like_sf"/>
</dbReference>
<accession>A0ABS9DZB2</accession>